<keyword evidence="3" id="KW-1185">Reference proteome</keyword>
<dbReference type="SMART" id="SM00256">
    <property type="entry name" value="FBOX"/>
    <property type="match status" value="1"/>
</dbReference>
<evidence type="ECO:0000313" key="2">
    <source>
        <dbReference type="EnsemblPlants" id="HORVU.MOREX.r3.2HG0100600.1.CDS1"/>
    </source>
</evidence>
<evidence type="ECO:0000259" key="1">
    <source>
        <dbReference type="SMART" id="SM00256"/>
    </source>
</evidence>
<accession>A0A8I6WQ32</accession>
<dbReference type="SUPFAM" id="SSF81383">
    <property type="entry name" value="F-box domain"/>
    <property type="match status" value="1"/>
</dbReference>
<reference evidence="2" key="2">
    <citation type="submission" date="2020-10" db="EMBL/GenBank/DDBJ databases">
        <authorList>
            <person name="Scholz U."/>
            <person name="Mascher M."/>
            <person name="Fiebig A."/>
        </authorList>
    </citation>
    <scope>NUCLEOTIDE SEQUENCE [LARGE SCALE GENOMIC DNA]</scope>
    <source>
        <strain evidence="2">cv. Morex</strain>
    </source>
</reference>
<organism evidence="2 3">
    <name type="scientific">Hordeum vulgare subsp. vulgare</name>
    <name type="common">Domesticated barley</name>
    <dbReference type="NCBI Taxonomy" id="112509"/>
    <lineage>
        <taxon>Eukaryota</taxon>
        <taxon>Viridiplantae</taxon>
        <taxon>Streptophyta</taxon>
        <taxon>Embryophyta</taxon>
        <taxon>Tracheophyta</taxon>
        <taxon>Spermatophyta</taxon>
        <taxon>Magnoliopsida</taxon>
        <taxon>Liliopsida</taxon>
        <taxon>Poales</taxon>
        <taxon>Poaceae</taxon>
        <taxon>BOP clade</taxon>
        <taxon>Pooideae</taxon>
        <taxon>Triticodae</taxon>
        <taxon>Triticeae</taxon>
        <taxon>Hordeinae</taxon>
        <taxon>Hordeum</taxon>
    </lineage>
</organism>
<feature type="domain" description="F-box" evidence="1">
    <location>
        <begin position="25"/>
        <end position="65"/>
    </location>
</feature>
<dbReference type="Gramene" id="HORVU.MOREX.r2.2HG0082970.1">
    <property type="protein sequence ID" value="HORVU.MOREX.r2.2HG0082970.1.CDS.1"/>
    <property type="gene ID" value="HORVU.MOREX.r2.2HG0082970"/>
</dbReference>
<dbReference type="Pfam" id="PF12937">
    <property type="entry name" value="F-box-like"/>
    <property type="match status" value="1"/>
</dbReference>
<dbReference type="Proteomes" id="UP000011116">
    <property type="component" value="Chromosome 2H"/>
</dbReference>
<dbReference type="EnsemblPlants" id="HORVU.MOREX.r3.2HG0100600.1">
    <property type="protein sequence ID" value="HORVU.MOREX.r3.2HG0100600.1.CDS1"/>
    <property type="gene ID" value="HORVU.MOREX.r3.2HG0100600"/>
</dbReference>
<dbReference type="PANTHER" id="PTHR35828:SF16">
    <property type="entry name" value="F-BOX DOMAIN-CONTAINING PROTEIN"/>
    <property type="match status" value="1"/>
</dbReference>
<dbReference type="PANTHER" id="PTHR35828">
    <property type="entry name" value="OS08G0203800 PROTEIN-RELATED"/>
    <property type="match status" value="1"/>
</dbReference>
<dbReference type="Gramene" id="HORVU.MOREX.r3.2HG0100600.1">
    <property type="protein sequence ID" value="HORVU.MOREX.r3.2HG0100600.1.CDS1"/>
    <property type="gene ID" value="HORVU.MOREX.r3.2HG0100600"/>
</dbReference>
<protein>
    <recommendedName>
        <fullName evidence="1">F-box domain-containing protein</fullName>
    </recommendedName>
</protein>
<dbReference type="Gene3D" id="1.20.1280.50">
    <property type="match status" value="1"/>
</dbReference>
<dbReference type="AlphaFoldDB" id="A0A8I6WQ32"/>
<name>A0A8I6WQ32_HORVV</name>
<reference evidence="2" key="3">
    <citation type="submission" date="2022-01" db="UniProtKB">
        <authorList>
            <consortium name="EnsemblPlants"/>
        </authorList>
    </citation>
    <scope>IDENTIFICATION</scope>
    <source>
        <strain evidence="2">subsp. vulgare</strain>
    </source>
</reference>
<dbReference type="InterPro" id="IPR036047">
    <property type="entry name" value="F-box-like_dom_sf"/>
</dbReference>
<sequence>MRAKHKPLGRRRRRPQRRADAGVILPPELVLEILERASPSTAVRCAATCRPWRRLVSRRSFVRRASRPRRALLLGFFVFDHAADDDGEEDHAMQHQPGRFVPRPGGPAGWRCPCTPRLDPRCLDPDLDPVLSRNGYLVLSRVTLAKPGPGDTAAINYCVCNPATGSCSFLPPYHVDPDIGFWDYTCALLTGRDLDLKQQNRDASFELVVAAIRPERQELLVSVFSSRTMQWGSTRALGIPPCFIDSEQGRHPDTVDGEGRAWSVLEMHPRNPPAVHHGGTILWQCTCDCTERAMLALDLDPWRVTLLDLPNDSPCSGRYWDLGLVLGCRDDDDGVIRAYSLAEGGSCLRIWDWAQVASRCGDVWMWRLSDHIGLRMAISNTLTLGAGDLGIKLLWYCDKSNVLVFTTAALGSFALNLDTGRADSLGNVLGCTSEFCATNACIWWRACPYEIECPPCWIT</sequence>
<proteinExistence type="predicted"/>
<evidence type="ECO:0000313" key="3">
    <source>
        <dbReference type="Proteomes" id="UP000011116"/>
    </source>
</evidence>
<dbReference type="InterPro" id="IPR001810">
    <property type="entry name" value="F-box_dom"/>
</dbReference>
<dbReference type="CDD" id="cd09917">
    <property type="entry name" value="F-box_SF"/>
    <property type="match status" value="1"/>
</dbReference>
<reference evidence="3" key="1">
    <citation type="journal article" date="2012" name="Nature">
        <title>A physical, genetic and functional sequence assembly of the barley genome.</title>
        <authorList>
            <consortium name="The International Barley Genome Sequencing Consortium"/>
            <person name="Mayer K.F."/>
            <person name="Waugh R."/>
            <person name="Brown J.W."/>
            <person name="Schulman A."/>
            <person name="Langridge P."/>
            <person name="Platzer M."/>
            <person name="Fincher G.B."/>
            <person name="Muehlbauer G.J."/>
            <person name="Sato K."/>
            <person name="Close T.J."/>
            <person name="Wise R.P."/>
            <person name="Stein N."/>
        </authorList>
    </citation>
    <scope>NUCLEOTIDE SEQUENCE [LARGE SCALE GENOMIC DNA]</scope>
    <source>
        <strain evidence="3">cv. Morex</strain>
    </source>
</reference>